<gene>
    <name evidence="1" type="ORF">DS835_07205</name>
</gene>
<protein>
    <recommendedName>
        <fullName evidence="3">DUF2577 domain-containing protein</fullName>
    </recommendedName>
</protein>
<comment type="caution">
    <text evidence="1">The sequence shown here is derived from an EMBL/GenBank/DDBJ whole genome shotgun (WGS) entry which is preliminary data.</text>
</comment>
<dbReference type="AlphaFoldDB" id="A0A396SSS2"/>
<dbReference type="InterPro" id="IPR022555">
    <property type="entry name" value="DUF2577"/>
</dbReference>
<accession>A0A396SSS2</accession>
<dbReference type="Pfam" id="PF10844">
    <property type="entry name" value="DUF2577"/>
    <property type="match status" value="1"/>
</dbReference>
<dbReference type="Proteomes" id="UP000265862">
    <property type="component" value="Unassembled WGS sequence"/>
</dbReference>
<reference evidence="1 2" key="1">
    <citation type="submission" date="2018-07" db="EMBL/GenBank/DDBJ databases">
        <title>Genome sequences of six Lactobacillus spp. isolated from bumble bee guts.</title>
        <authorList>
            <person name="Motta E.V.S."/>
            <person name="Moran N.A."/>
        </authorList>
    </citation>
    <scope>NUCLEOTIDE SEQUENCE [LARGE SCALE GENOMIC DNA]</scope>
    <source>
        <strain evidence="1 2">OCC3</strain>
    </source>
</reference>
<proteinExistence type="predicted"/>
<dbReference type="EMBL" id="QOCV01000011">
    <property type="protein sequence ID" value="RHW53720.1"/>
    <property type="molecule type" value="Genomic_DNA"/>
</dbReference>
<sequence>MAGELLIKMLKERGGKDSEYSDVVFGLVTSVKPLKVQLANNMVIDDNFIVLGKHIGKFKLPGKAKIEVKSHSDQVGSVSGNRPTVSEDITFKEMEFDNSLKKGDKVTMIRMDGGQQFYLFEREEA</sequence>
<organism evidence="1 2">
    <name type="scientific">Lactobacillus bombicola</name>
    <dbReference type="NCBI Taxonomy" id="1505723"/>
    <lineage>
        <taxon>Bacteria</taxon>
        <taxon>Bacillati</taxon>
        <taxon>Bacillota</taxon>
        <taxon>Bacilli</taxon>
        <taxon>Lactobacillales</taxon>
        <taxon>Lactobacillaceae</taxon>
        <taxon>Lactobacillus</taxon>
    </lineage>
</organism>
<name>A0A396SSS2_9LACO</name>
<evidence type="ECO:0000313" key="1">
    <source>
        <dbReference type="EMBL" id="RHW53720.1"/>
    </source>
</evidence>
<evidence type="ECO:0008006" key="3">
    <source>
        <dbReference type="Google" id="ProtNLM"/>
    </source>
</evidence>
<evidence type="ECO:0000313" key="2">
    <source>
        <dbReference type="Proteomes" id="UP000265862"/>
    </source>
</evidence>
<dbReference type="RefSeq" id="WP_118898238.1">
    <property type="nucleotide sequence ID" value="NZ_QOCV01000011.1"/>
</dbReference>